<evidence type="ECO:0000313" key="3">
    <source>
        <dbReference type="Proteomes" id="UP000000758"/>
    </source>
</evidence>
<dbReference type="EMBL" id="DP000238">
    <property type="protein sequence ID" value="ABK78321.1"/>
    <property type="molecule type" value="Genomic_DNA"/>
</dbReference>
<accession>A0RYA4</accession>
<dbReference type="AlphaFoldDB" id="A0RYA4"/>
<keyword evidence="1" id="KW-0812">Transmembrane</keyword>
<dbReference type="KEGG" id="csy:CENSYa_1707"/>
<dbReference type="Proteomes" id="UP000000758">
    <property type="component" value="Chromosome"/>
</dbReference>
<evidence type="ECO:0000313" key="2">
    <source>
        <dbReference type="EMBL" id="ABK78321.1"/>
    </source>
</evidence>
<proteinExistence type="predicted"/>
<dbReference type="EnsemblBacteria" id="ABK78321">
    <property type="protein sequence ID" value="ABK78321"/>
    <property type="gene ID" value="CENSYa_1707"/>
</dbReference>
<keyword evidence="1" id="KW-0472">Membrane</keyword>
<gene>
    <name evidence="2" type="ordered locus">CENSYa_1707</name>
</gene>
<dbReference type="HOGENOM" id="CLU_1253525_0_0_2"/>
<reference evidence="2 3" key="1">
    <citation type="journal article" date="2006" name="Proc. Natl. Acad. Sci. U.S.A.">
        <title>Genomic analysis of the uncultivated marine crenarchaeote Cenarchaeum symbiosum.</title>
        <authorList>
            <person name="Hallam S.J."/>
            <person name="Konstantinidis K.T."/>
            <person name="Putnam N."/>
            <person name="Schleper C."/>
            <person name="Watanabe Y."/>
            <person name="Sugahara J."/>
            <person name="Preston C."/>
            <person name="de la Torre J."/>
            <person name="Richardson P.M."/>
            <person name="DeLong E.F."/>
        </authorList>
    </citation>
    <scope>NUCLEOTIDE SEQUENCE [LARGE SCALE GENOMIC DNA]</scope>
    <source>
        <strain evidence="3">A</strain>
    </source>
</reference>
<keyword evidence="3" id="KW-1185">Reference proteome</keyword>
<keyword evidence="1" id="KW-1133">Transmembrane helix</keyword>
<dbReference type="STRING" id="414004.CENSYa_1707"/>
<protein>
    <submittedName>
        <fullName evidence="2">Uncharacterized protein</fullName>
    </submittedName>
</protein>
<feature type="transmembrane region" description="Helical" evidence="1">
    <location>
        <begin position="16"/>
        <end position="36"/>
    </location>
</feature>
<sequence>MNIIESIWNNFLNDPVGVVSSLATVLVLALAGYIYFKRGADAEAKYQAKRDAEEASASKNLYLELKGNFEVITAKKFPDYCREMIIHNDDGTTRNIRFAFVELNHDFYDSLSVIGIIHCLKPQLQQSIQNAYRKIKRRNKYLDDVVKLLLFTLDDDLKIEKKKQAEQYLGWISDIERQLERDIPVITKELKKQFENV</sequence>
<organism evidence="2 3">
    <name type="scientific">Cenarchaeum symbiosum (strain A)</name>
    <dbReference type="NCBI Taxonomy" id="414004"/>
    <lineage>
        <taxon>Archaea</taxon>
        <taxon>Nitrososphaerota</taxon>
        <taxon>Candidatus Cenarchaeales</taxon>
        <taxon>Candidatus Cenarchaeaceae</taxon>
        <taxon>Candidatus Cenarchaeum</taxon>
    </lineage>
</organism>
<name>A0RYA4_CENSY</name>
<evidence type="ECO:0000256" key="1">
    <source>
        <dbReference type="SAM" id="Phobius"/>
    </source>
</evidence>